<evidence type="ECO:0000259" key="1">
    <source>
        <dbReference type="SMART" id="SM01040"/>
    </source>
</evidence>
<comment type="caution">
    <text evidence="2">The sequence shown here is derived from an EMBL/GenBank/DDBJ whole genome shotgun (WGS) entry which is preliminary data.</text>
</comment>
<accession>A0A1G2HS24</accession>
<evidence type="ECO:0000313" key="3">
    <source>
        <dbReference type="Proteomes" id="UP000178774"/>
    </source>
</evidence>
<dbReference type="EMBL" id="MHOP01000023">
    <property type="protein sequence ID" value="OGZ65346.1"/>
    <property type="molecule type" value="Genomic_DNA"/>
</dbReference>
<reference evidence="2 3" key="1">
    <citation type="journal article" date="2016" name="Nat. Commun.">
        <title>Thousands of microbial genomes shed light on interconnected biogeochemical processes in an aquifer system.</title>
        <authorList>
            <person name="Anantharaman K."/>
            <person name="Brown C.T."/>
            <person name="Hug L.A."/>
            <person name="Sharon I."/>
            <person name="Castelle C.J."/>
            <person name="Probst A.J."/>
            <person name="Thomas B.C."/>
            <person name="Singh A."/>
            <person name="Wilkins M.J."/>
            <person name="Karaoz U."/>
            <person name="Brodie E.L."/>
            <person name="Williams K.H."/>
            <person name="Hubbard S.S."/>
            <person name="Banfield J.F."/>
        </authorList>
    </citation>
    <scope>NUCLEOTIDE SEQUENCE [LARGE SCALE GENOMIC DNA]</scope>
</reference>
<dbReference type="InterPro" id="IPR003497">
    <property type="entry name" value="BRO_N_domain"/>
</dbReference>
<evidence type="ECO:0000313" key="2">
    <source>
        <dbReference type="EMBL" id="OGZ65346.1"/>
    </source>
</evidence>
<name>A0A1G2HS24_9BACT</name>
<feature type="domain" description="Bro-N" evidence="1">
    <location>
        <begin position="18"/>
        <end position="115"/>
    </location>
</feature>
<dbReference type="SMART" id="SM01040">
    <property type="entry name" value="Bro-N"/>
    <property type="match status" value="1"/>
</dbReference>
<organism evidence="2 3">
    <name type="scientific">Candidatus Staskawiczbacteria bacterium RIFCSPHIGHO2_01_FULL_41_41</name>
    <dbReference type="NCBI Taxonomy" id="1802203"/>
    <lineage>
        <taxon>Bacteria</taxon>
        <taxon>Candidatus Staskawicziibacteriota</taxon>
    </lineage>
</organism>
<proteinExistence type="predicted"/>
<protein>
    <recommendedName>
        <fullName evidence="1">Bro-N domain-containing protein</fullName>
    </recommendedName>
</protein>
<dbReference type="AlphaFoldDB" id="A0A1G2HS24"/>
<dbReference type="Proteomes" id="UP000178774">
    <property type="component" value="Unassembled WGS sequence"/>
</dbReference>
<sequence length="277" mass="31891">MPKKVENTSYPTIFEKQEVRRVWHDEMWYFSVSDIVGILSESKDVKQYIKKMRARDLELSVNWGTICTPLAMISKDGKRREEIAASLENIFRIIQSISSPTAEPFKRWLAKVGKERIDEIADPELAVTRAKQIYEKKGYPKDWVDKRMRGIAVRNTLTDEWKNRGASKSIEYAILTDEIYKATFDKTAKEYMDYKSLDKKARDNLRDHMHDIELILTMLGEATTTKVTVEKDSQGFKALKTSAKIGGGVAGRTRKDIEKQTGKRVISKGNFKSQKLL</sequence>
<gene>
    <name evidence="2" type="ORF">A2822_02420</name>
</gene>
<dbReference type="Pfam" id="PF02498">
    <property type="entry name" value="Bro-N"/>
    <property type="match status" value="1"/>
</dbReference>